<sequence>MTSLIARLNDISGQIDEVRKICQVPSISYGVIHDGEVVLTKSVGFRDEHQKLEANPDSIYMIGSCSKMFASAAAGILVDEGKLHWLDPISKHLSDFNPAGDANIGKKADIIDGFRHSTGLACPQLLCLGPHGTIINDETDYIRLLNAMPTANHEGQRFNSWWMYNNYPYGLMAKVIEKASGSRYAHFLKERILSPLGMSRTAVFKSDIRDDDNIAYPHFPLSDGTFAQVSADAWPCDDHSPMLAAMGMRSSLNDMLAWSKAVLAAEWNENQTGDCKVRESPSPNPLKQMNKIRTGYWTRPVDDQFQNEAEYCLGWLRVTTPSSMLGLLSFDGMMRKEKAHLDNILGTKSKQHLAIGHNGLMPGSSAFVYTFPETQSGVVVLSNGLGLADASEFTAQLLIQALFDLRPHINLMPLIKMESDLRRDWYQTKVLGPWLANRKPNDQERHRQLYIGDYKGVDDTATLSILPKGGNTGSDPALTVVFNHHAKTICDLGFYKQDTYSFMSTSYDNWKTSSTLGWNDYRRTLLVFHLDESETEVVGLEWTWDEDEKPAWMKKISDSRTQDRFSEMHNLS</sequence>
<dbReference type="PANTHER" id="PTHR46825">
    <property type="entry name" value="D-ALANYL-D-ALANINE-CARBOXYPEPTIDASE/ENDOPEPTIDASE AMPH"/>
    <property type="match status" value="1"/>
</dbReference>
<gene>
    <name evidence="3" type="ORF">ACN38_g8192</name>
</gene>
<reference evidence="3 4" key="1">
    <citation type="submission" date="2015-08" db="EMBL/GenBank/DDBJ databases">
        <title>Genome sequencing of Penicillium nordicum.</title>
        <authorList>
            <person name="Nguyen H.D."/>
            <person name="Seifert K.A."/>
        </authorList>
    </citation>
    <scope>NUCLEOTIDE SEQUENCE [LARGE SCALE GENOMIC DNA]</scope>
    <source>
        <strain evidence="3 4">DAOMC 185683</strain>
    </source>
</reference>
<dbReference type="InterPro" id="IPR012338">
    <property type="entry name" value="Beta-lactam/transpept-like"/>
</dbReference>
<dbReference type="PANTHER" id="PTHR46825:SF14">
    <property type="entry name" value="BETA-LACTAMASE-RELATED DOMAIN-CONTAINING PROTEIN"/>
    <property type="match status" value="1"/>
</dbReference>
<evidence type="ECO:0000256" key="1">
    <source>
        <dbReference type="ARBA" id="ARBA00038215"/>
    </source>
</evidence>
<dbReference type="SUPFAM" id="SSF56601">
    <property type="entry name" value="beta-lactamase/transpeptidase-like"/>
    <property type="match status" value="1"/>
</dbReference>
<dbReference type="Gene3D" id="3.40.710.10">
    <property type="entry name" value="DD-peptidase/beta-lactamase superfamily"/>
    <property type="match status" value="1"/>
</dbReference>
<name>A0A0M8P0B7_9EURO</name>
<accession>A0A0M8P0B7</accession>
<protein>
    <recommendedName>
        <fullName evidence="2">Beta-lactamase-related domain-containing protein</fullName>
    </recommendedName>
</protein>
<dbReference type="InterPro" id="IPR050491">
    <property type="entry name" value="AmpC-like"/>
</dbReference>
<comment type="caution">
    <text evidence="3">The sequence shown here is derived from an EMBL/GenBank/DDBJ whole genome shotgun (WGS) entry which is preliminary data.</text>
</comment>
<keyword evidence="4" id="KW-1185">Reference proteome</keyword>
<organism evidence="3 4">
    <name type="scientific">Penicillium nordicum</name>
    <dbReference type="NCBI Taxonomy" id="229535"/>
    <lineage>
        <taxon>Eukaryota</taxon>
        <taxon>Fungi</taxon>
        <taxon>Dikarya</taxon>
        <taxon>Ascomycota</taxon>
        <taxon>Pezizomycotina</taxon>
        <taxon>Eurotiomycetes</taxon>
        <taxon>Eurotiomycetidae</taxon>
        <taxon>Eurotiales</taxon>
        <taxon>Aspergillaceae</taxon>
        <taxon>Penicillium</taxon>
    </lineage>
</organism>
<evidence type="ECO:0000313" key="3">
    <source>
        <dbReference type="EMBL" id="KOS40927.1"/>
    </source>
</evidence>
<dbReference type="Pfam" id="PF00144">
    <property type="entry name" value="Beta-lactamase"/>
    <property type="match status" value="1"/>
</dbReference>
<dbReference type="STRING" id="229535.A0A0M8P0B7"/>
<dbReference type="InterPro" id="IPR001466">
    <property type="entry name" value="Beta-lactam-related"/>
</dbReference>
<evidence type="ECO:0000313" key="4">
    <source>
        <dbReference type="Proteomes" id="UP000037696"/>
    </source>
</evidence>
<dbReference type="EMBL" id="LHQQ01000147">
    <property type="protein sequence ID" value="KOS40927.1"/>
    <property type="molecule type" value="Genomic_DNA"/>
</dbReference>
<dbReference type="AlphaFoldDB" id="A0A0M8P0B7"/>
<dbReference type="OrthoDB" id="4362117at2759"/>
<proteinExistence type="inferred from homology"/>
<dbReference type="Proteomes" id="UP000037696">
    <property type="component" value="Unassembled WGS sequence"/>
</dbReference>
<evidence type="ECO:0000259" key="2">
    <source>
        <dbReference type="Pfam" id="PF00144"/>
    </source>
</evidence>
<comment type="similarity">
    <text evidence="1">Belongs to the peptidase S12 family.</text>
</comment>
<feature type="domain" description="Beta-lactamase-related" evidence="2">
    <location>
        <begin position="17"/>
        <end position="392"/>
    </location>
</feature>